<dbReference type="InterPro" id="IPR001623">
    <property type="entry name" value="DnaJ_domain"/>
</dbReference>
<keyword evidence="3" id="KW-1185">Reference proteome</keyword>
<gene>
    <name evidence="2" type="ORF">PGLA1383_LOCUS6999</name>
</gene>
<protein>
    <recommendedName>
        <fullName evidence="4">J domain-containing protein</fullName>
    </recommendedName>
</protein>
<reference evidence="2" key="1">
    <citation type="submission" date="2021-02" db="EMBL/GenBank/DDBJ databases">
        <authorList>
            <person name="Dougan E. K."/>
            <person name="Rhodes N."/>
            <person name="Thang M."/>
            <person name="Chan C."/>
        </authorList>
    </citation>
    <scope>NUCLEOTIDE SEQUENCE</scope>
</reference>
<dbReference type="SUPFAM" id="SSF46565">
    <property type="entry name" value="Chaperone J-domain"/>
    <property type="match status" value="1"/>
</dbReference>
<dbReference type="EMBL" id="CAJNNV010002976">
    <property type="protein sequence ID" value="CAE8588197.1"/>
    <property type="molecule type" value="Genomic_DNA"/>
</dbReference>
<dbReference type="Gene3D" id="1.10.287.110">
    <property type="entry name" value="DnaJ domain"/>
    <property type="match status" value="1"/>
</dbReference>
<dbReference type="CDD" id="cd06257">
    <property type="entry name" value="DnaJ"/>
    <property type="match status" value="1"/>
</dbReference>
<dbReference type="InterPro" id="IPR036869">
    <property type="entry name" value="J_dom_sf"/>
</dbReference>
<organism evidence="2 3">
    <name type="scientific">Polarella glacialis</name>
    <name type="common">Dinoflagellate</name>
    <dbReference type="NCBI Taxonomy" id="89957"/>
    <lineage>
        <taxon>Eukaryota</taxon>
        <taxon>Sar</taxon>
        <taxon>Alveolata</taxon>
        <taxon>Dinophyceae</taxon>
        <taxon>Suessiales</taxon>
        <taxon>Suessiaceae</taxon>
        <taxon>Polarella</taxon>
    </lineage>
</organism>
<dbReference type="AlphaFoldDB" id="A0A813DJX1"/>
<accession>A0A813DJX1</accession>
<comment type="caution">
    <text evidence="2">The sequence shown here is derived from an EMBL/GenBank/DDBJ whole genome shotgun (WGS) entry which is preliminary data.</text>
</comment>
<dbReference type="OrthoDB" id="10250354at2759"/>
<feature type="compositionally biased region" description="Basic and acidic residues" evidence="1">
    <location>
        <begin position="133"/>
        <end position="153"/>
    </location>
</feature>
<feature type="region of interest" description="Disordered" evidence="1">
    <location>
        <begin position="216"/>
        <end position="247"/>
    </location>
</feature>
<name>A0A813DJX1_POLGL</name>
<feature type="region of interest" description="Disordered" evidence="1">
    <location>
        <begin position="90"/>
        <end position="184"/>
    </location>
</feature>
<feature type="compositionally biased region" description="Basic and acidic residues" evidence="1">
    <location>
        <begin position="220"/>
        <end position="241"/>
    </location>
</feature>
<dbReference type="Proteomes" id="UP000654075">
    <property type="component" value="Unassembled WGS sequence"/>
</dbReference>
<evidence type="ECO:0000256" key="1">
    <source>
        <dbReference type="SAM" id="MobiDB-lite"/>
    </source>
</evidence>
<evidence type="ECO:0008006" key="4">
    <source>
        <dbReference type="Google" id="ProtNLM"/>
    </source>
</evidence>
<sequence length="280" mass="30372">MLHLSLPADFPSTLTPALLINVGNAIEGCGRSMEVHLEVDGVEAMVFGSLPLPQGSYPTLRKRRRGAESLGSVEVDKFGGLRLALLTSPAPPAAETGAEKRAEGQPEGPDAEFSAAPPSAEPDSETGIPASASERESQRPDEPEPWRPESRREERKKRRLEYNNVRPGPGQPEEAQAQAKHLGRSAAWACKVLELPLPFPSAAPITLRQIRAAYRRKAREVHPDKQPQTEQSEPEKPDLAEKPSGAGFHQVVAAYEALLAHFETVGDKPGGSARARRRKT</sequence>
<evidence type="ECO:0000313" key="3">
    <source>
        <dbReference type="Proteomes" id="UP000654075"/>
    </source>
</evidence>
<proteinExistence type="predicted"/>
<evidence type="ECO:0000313" key="2">
    <source>
        <dbReference type="EMBL" id="CAE8588197.1"/>
    </source>
</evidence>